<dbReference type="KEGG" id="ggr:HKW67_18080"/>
<dbReference type="PANTHER" id="PTHR10157:SF23">
    <property type="entry name" value="MOXD1 HOMOLOG 1"/>
    <property type="match status" value="1"/>
</dbReference>
<dbReference type="AlphaFoldDB" id="A0A6M4ISV8"/>
<keyword evidence="3 5" id="KW-0408">Iron</keyword>
<dbReference type="Gene3D" id="2.60.120.310">
    <property type="entry name" value="Copper type II, ascorbate-dependent monooxygenase, N-terminal domain"/>
    <property type="match status" value="1"/>
</dbReference>
<keyword evidence="7" id="KW-0812">Transmembrane</keyword>
<evidence type="ECO:0000259" key="8">
    <source>
        <dbReference type="PROSITE" id="PS51007"/>
    </source>
</evidence>
<dbReference type="Proteomes" id="UP000500938">
    <property type="component" value="Chromosome"/>
</dbReference>
<feature type="domain" description="Cytochrome c" evidence="8">
    <location>
        <begin position="37"/>
        <end position="128"/>
    </location>
</feature>
<dbReference type="InterPro" id="IPR009056">
    <property type="entry name" value="Cyt_c-like_dom"/>
</dbReference>
<dbReference type="InterPro" id="IPR008977">
    <property type="entry name" value="PHM/PNGase_F_dom_sf"/>
</dbReference>
<dbReference type="InterPro" id="IPR036939">
    <property type="entry name" value="Cu2_ascorb_mOase_N_sf"/>
</dbReference>
<dbReference type="RefSeq" id="WP_171226719.1">
    <property type="nucleotide sequence ID" value="NZ_CP053085.1"/>
</dbReference>
<feature type="region of interest" description="Disordered" evidence="6">
    <location>
        <begin position="213"/>
        <end position="257"/>
    </location>
</feature>
<feature type="transmembrane region" description="Helical" evidence="7">
    <location>
        <begin position="14"/>
        <end position="33"/>
    </location>
</feature>
<dbReference type="GO" id="GO:0004500">
    <property type="term" value="F:dopamine beta-monooxygenase activity"/>
    <property type="evidence" value="ECO:0007669"/>
    <property type="project" value="InterPro"/>
</dbReference>
<sequence length="458" mass="50565">MALRDHVGRSGGRLVRLGALAAVALVGIATARYREPLIAQDTAPTFTKDVAPILYKNCTTCHRPGGLGPFSLVDYDSAKANIDDIRDAVRSGFMPPWHAEGPHGTFSNDRRLSDLEKSTVMRWIDAGAKKGDEKKAPAKPVYATGWEIGTPDAIVTMPEDFTVPAAGTIEYQYFEIPTNFTEDKWVSAIEFMPGAREVVHHVLVYAKVPAPANAAPAAPRPAGSPAPRPLFVRKPQYDSPEDPPRQDVRNGPPSRLGVLIGGTAPGTNVMTFPKGTATRIRAGTVLTFQMHYTAHGHEMKDRTSVGFRFATEMPDEEMRMGAYINGAFTLPAGQKDIAVTADLEPTEPIKIWGLLPHTHLRGTRWKYTLDKPDGTSQVILDVPRYDFNWQTYYFFKEPLDVPAGAKLVSTAWYDNSATNKHNPDASKDVKWGDQTWEEMQYTGYLFTVPSRRLKPAAK</sequence>
<feature type="compositionally biased region" description="Pro residues" evidence="6">
    <location>
        <begin position="218"/>
        <end position="228"/>
    </location>
</feature>
<proteinExistence type="predicted"/>
<dbReference type="GO" id="GO:0020037">
    <property type="term" value="F:heme binding"/>
    <property type="evidence" value="ECO:0007669"/>
    <property type="project" value="InterPro"/>
</dbReference>
<dbReference type="SUPFAM" id="SSF46626">
    <property type="entry name" value="Cytochrome c"/>
    <property type="match status" value="1"/>
</dbReference>
<keyword evidence="10" id="KW-1185">Reference proteome</keyword>
<evidence type="ECO:0000256" key="2">
    <source>
        <dbReference type="ARBA" id="ARBA00022723"/>
    </source>
</evidence>
<keyword evidence="4" id="KW-1015">Disulfide bond</keyword>
<evidence type="ECO:0000256" key="5">
    <source>
        <dbReference type="PROSITE-ProRule" id="PRU00433"/>
    </source>
</evidence>
<dbReference type="PANTHER" id="PTHR10157">
    <property type="entry name" value="DOPAMINE BETA HYDROXYLASE RELATED"/>
    <property type="match status" value="1"/>
</dbReference>
<protein>
    <submittedName>
        <fullName evidence="9">Cytochrome c</fullName>
    </submittedName>
</protein>
<dbReference type="GO" id="GO:0005507">
    <property type="term" value="F:copper ion binding"/>
    <property type="evidence" value="ECO:0007669"/>
    <property type="project" value="InterPro"/>
</dbReference>
<gene>
    <name evidence="9" type="ORF">HKW67_18080</name>
</gene>
<keyword evidence="2 5" id="KW-0479">Metal-binding</keyword>
<dbReference type="SUPFAM" id="SSF49742">
    <property type="entry name" value="PHM/PNGase F"/>
    <property type="match status" value="2"/>
</dbReference>
<keyword evidence="7" id="KW-0472">Membrane</keyword>
<evidence type="ECO:0000313" key="10">
    <source>
        <dbReference type="Proteomes" id="UP000500938"/>
    </source>
</evidence>
<evidence type="ECO:0000313" key="9">
    <source>
        <dbReference type="EMBL" id="QJR37285.1"/>
    </source>
</evidence>
<dbReference type="InterPro" id="IPR014784">
    <property type="entry name" value="Cu2_ascorb_mOase-like_C"/>
</dbReference>
<evidence type="ECO:0000256" key="3">
    <source>
        <dbReference type="ARBA" id="ARBA00023004"/>
    </source>
</evidence>
<accession>A0A6M4ISV8</accession>
<evidence type="ECO:0000256" key="1">
    <source>
        <dbReference type="ARBA" id="ARBA00022617"/>
    </source>
</evidence>
<reference evidence="9 10" key="1">
    <citation type="submission" date="2020-05" db="EMBL/GenBank/DDBJ databases">
        <title>Complete genome sequence of Gemmatimonas greenlandica TET16.</title>
        <authorList>
            <person name="Zeng Y."/>
        </authorList>
    </citation>
    <scope>NUCLEOTIDE SEQUENCE [LARGE SCALE GENOMIC DNA]</scope>
    <source>
        <strain evidence="9 10">TET16</strain>
    </source>
</reference>
<dbReference type="GO" id="GO:0009055">
    <property type="term" value="F:electron transfer activity"/>
    <property type="evidence" value="ECO:0007669"/>
    <property type="project" value="InterPro"/>
</dbReference>
<keyword evidence="7" id="KW-1133">Transmembrane helix</keyword>
<evidence type="ECO:0000256" key="7">
    <source>
        <dbReference type="SAM" id="Phobius"/>
    </source>
</evidence>
<evidence type="ECO:0000256" key="6">
    <source>
        <dbReference type="SAM" id="MobiDB-lite"/>
    </source>
</evidence>
<dbReference type="EMBL" id="CP053085">
    <property type="protein sequence ID" value="QJR37285.1"/>
    <property type="molecule type" value="Genomic_DNA"/>
</dbReference>
<dbReference type="PROSITE" id="PS51007">
    <property type="entry name" value="CYTC"/>
    <property type="match status" value="1"/>
</dbReference>
<dbReference type="InterPro" id="IPR000945">
    <property type="entry name" value="DBH-like"/>
</dbReference>
<keyword evidence="1 5" id="KW-0349">Heme</keyword>
<dbReference type="InterPro" id="IPR036909">
    <property type="entry name" value="Cyt_c-like_dom_sf"/>
</dbReference>
<organism evidence="9 10">
    <name type="scientific">Gemmatimonas groenlandica</name>
    <dbReference type="NCBI Taxonomy" id="2732249"/>
    <lineage>
        <taxon>Bacteria</taxon>
        <taxon>Pseudomonadati</taxon>
        <taxon>Gemmatimonadota</taxon>
        <taxon>Gemmatimonadia</taxon>
        <taxon>Gemmatimonadales</taxon>
        <taxon>Gemmatimonadaceae</taxon>
        <taxon>Gemmatimonas</taxon>
    </lineage>
</organism>
<evidence type="ECO:0000256" key="4">
    <source>
        <dbReference type="ARBA" id="ARBA00023157"/>
    </source>
</evidence>
<name>A0A6M4ISV8_9BACT</name>
<dbReference type="Gene3D" id="2.60.120.230">
    <property type="match status" value="1"/>
</dbReference>